<evidence type="ECO:0000259" key="1">
    <source>
        <dbReference type="Pfam" id="PF07995"/>
    </source>
</evidence>
<dbReference type="EMBL" id="JABBFW010000014">
    <property type="protein sequence ID" value="NML17082.1"/>
    <property type="molecule type" value="Genomic_DNA"/>
</dbReference>
<sequence length="62" mass="6920">MIIAGLGGKELWRVVLDGRSVVSRTRMYAGLGERFRHVQQAPDSALLLLTDETNGRILRVAR</sequence>
<organism evidence="2 3">
    <name type="scientific">Azohydromonas caseinilytica</name>
    <dbReference type="NCBI Taxonomy" id="2728836"/>
    <lineage>
        <taxon>Bacteria</taxon>
        <taxon>Pseudomonadati</taxon>
        <taxon>Pseudomonadota</taxon>
        <taxon>Betaproteobacteria</taxon>
        <taxon>Burkholderiales</taxon>
        <taxon>Sphaerotilaceae</taxon>
        <taxon>Azohydromonas</taxon>
    </lineage>
</organism>
<comment type="caution">
    <text evidence="2">The sequence shown here is derived from an EMBL/GenBank/DDBJ whole genome shotgun (WGS) entry which is preliminary data.</text>
</comment>
<protein>
    <submittedName>
        <fullName evidence="2">PQQ-dependent sugar dehydrogenase</fullName>
    </submittedName>
</protein>
<proteinExistence type="predicted"/>
<evidence type="ECO:0000313" key="2">
    <source>
        <dbReference type="EMBL" id="NML17082.1"/>
    </source>
</evidence>
<dbReference type="Gene3D" id="2.120.10.30">
    <property type="entry name" value="TolB, C-terminal domain"/>
    <property type="match status" value="1"/>
</dbReference>
<dbReference type="InterPro" id="IPR012938">
    <property type="entry name" value="Glc/Sorbosone_DH"/>
</dbReference>
<reference evidence="2 3" key="1">
    <citation type="submission" date="2020-04" db="EMBL/GenBank/DDBJ databases">
        <title>Azohydromonas sp. isolated from soil.</title>
        <authorList>
            <person name="Dahal R.H."/>
        </authorList>
    </citation>
    <scope>NUCLEOTIDE SEQUENCE [LARGE SCALE GENOMIC DNA]</scope>
    <source>
        <strain evidence="2 3">G-1-1-14</strain>
    </source>
</reference>
<gene>
    <name evidence="2" type="ORF">HHL10_19060</name>
</gene>
<dbReference type="Pfam" id="PF07995">
    <property type="entry name" value="GSDH"/>
    <property type="match status" value="1"/>
</dbReference>
<accession>A0A848FCQ1</accession>
<feature type="domain" description="Glucose/Sorbosone dehydrogenase" evidence="1">
    <location>
        <begin position="2"/>
        <end position="59"/>
    </location>
</feature>
<dbReference type="InterPro" id="IPR011042">
    <property type="entry name" value="6-blade_b-propeller_TolB-like"/>
</dbReference>
<evidence type="ECO:0000313" key="3">
    <source>
        <dbReference type="Proteomes" id="UP000574067"/>
    </source>
</evidence>
<name>A0A848FCQ1_9BURK</name>
<dbReference type="AlphaFoldDB" id="A0A848FCQ1"/>
<keyword evidence="3" id="KW-1185">Reference proteome</keyword>
<dbReference type="Proteomes" id="UP000574067">
    <property type="component" value="Unassembled WGS sequence"/>
</dbReference>